<evidence type="ECO:0000313" key="1">
    <source>
        <dbReference type="EMBL" id="MCR6544179.1"/>
    </source>
</evidence>
<evidence type="ECO:0008006" key="3">
    <source>
        <dbReference type="Google" id="ProtNLM"/>
    </source>
</evidence>
<name>A0ABT1Y2K0_9FIRM</name>
<protein>
    <recommendedName>
        <fullName evidence="3">Polyketide cyclase / dehydrase and lipid transport</fullName>
    </recommendedName>
</protein>
<dbReference type="Proteomes" id="UP001524944">
    <property type="component" value="Unassembled WGS sequence"/>
</dbReference>
<organism evidence="1 2">
    <name type="scientific">Dehalobacterium formicoaceticum</name>
    <dbReference type="NCBI Taxonomy" id="51515"/>
    <lineage>
        <taxon>Bacteria</taxon>
        <taxon>Bacillati</taxon>
        <taxon>Bacillota</taxon>
        <taxon>Clostridia</taxon>
        <taxon>Eubacteriales</taxon>
        <taxon>Peptococcaceae</taxon>
        <taxon>Dehalobacterium</taxon>
    </lineage>
</organism>
<dbReference type="RefSeq" id="WP_089609674.1">
    <property type="nucleotide sequence ID" value="NZ_CP022121.1"/>
</dbReference>
<evidence type="ECO:0000313" key="2">
    <source>
        <dbReference type="Proteomes" id="UP001524944"/>
    </source>
</evidence>
<comment type="caution">
    <text evidence="1">The sequence shown here is derived from an EMBL/GenBank/DDBJ whole genome shotgun (WGS) entry which is preliminary data.</text>
</comment>
<accession>A0ABT1Y2K0</accession>
<sequence length="158" mass="17892">MGYAESSILIAKNVAEVFQFLLAGENNKFWRSGILDIQRVPDQPVVVGTKFIQGMKGPFGIRIKADYKIISCEMNKRISFQVVNGPTQPVGTFLLKKRGKGTYLTFSMEDTRERKGNLLGIWKKNHHQRVVGAVKNLKTYLESPAYKQKVLVSEEQKS</sequence>
<dbReference type="Gene3D" id="3.30.530.20">
    <property type="match status" value="1"/>
</dbReference>
<keyword evidence="2" id="KW-1185">Reference proteome</keyword>
<proteinExistence type="predicted"/>
<dbReference type="SUPFAM" id="SSF55961">
    <property type="entry name" value="Bet v1-like"/>
    <property type="match status" value="1"/>
</dbReference>
<dbReference type="EMBL" id="JANPWE010000001">
    <property type="protein sequence ID" value="MCR6544179.1"/>
    <property type="molecule type" value="Genomic_DNA"/>
</dbReference>
<dbReference type="InterPro" id="IPR023393">
    <property type="entry name" value="START-like_dom_sf"/>
</dbReference>
<gene>
    <name evidence="1" type="ORF">NVS47_01400</name>
</gene>
<reference evidence="1 2" key="1">
    <citation type="submission" date="2022-08" db="EMBL/GenBank/DDBJ databases">
        <title>Proteogenomics of the novel Dehalobacterium formicoaceticum strain EZ94 highlights a key role of methyltransferases during anaerobic dichloromethane degradation.</title>
        <authorList>
            <person name="Wasmund K."/>
        </authorList>
    </citation>
    <scope>NUCLEOTIDE SEQUENCE [LARGE SCALE GENOMIC DNA]</scope>
    <source>
        <strain evidence="1 2">EZ94</strain>
    </source>
</reference>